<dbReference type="GO" id="GO:0004659">
    <property type="term" value="F:prenyltransferase activity"/>
    <property type="evidence" value="ECO:0007669"/>
    <property type="project" value="InterPro"/>
</dbReference>
<dbReference type="InterPro" id="IPR000092">
    <property type="entry name" value="Polyprenyl_synt"/>
</dbReference>
<dbReference type="InterPro" id="IPR033749">
    <property type="entry name" value="Polyprenyl_synt_CS"/>
</dbReference>
<evidence type="ECO:0000256" key="2">
    <source>
        <dbReference type="ARBA" id="ARBA00006706"/>
    </source>
</evidence>
<keyword evidence="4" id="KW-0479">Metal-binding</keyword>
<dbReference type="InterPro" id="IPR008949">
    <property type="entry name" value="Isoprenoid_synthase_dom_sf"/>
</dbReference>
<keyword evidence="6" id="KW-0414">Isoprene biosynthesis</keyword>
<evidence type="ECO:0000256" key="3">
    <source>
        <dbReference type="ARBA" id="ARBA00022679"/>
    </source>
</evidence>
<evidence type="ECO:0000256" key="4">
    <source>
        <dbReference type="ARBA" id="ARBA00022723"/>
    </source>
</evidence>
<dbReference type="EMBL" id="DTKL01000038">
    <property type="protein sequence ID" value="HGY94298.1"/>
    <property type="molecule type" value="Genomic_DNA"/>
</dbReference>
<keyword evidence="5" id="KW-0460">Magnesium</keyword>
<dbReference type="AlphaFoldDB" id="A0A7V4XSD2"/>
<accession>A0A7V4XSD2</accession>
<comment type="cofactor">
    <cofactor evidence="1">
        <name>Mg(2+)</name>
        <dbReference type="ChEBI" id="CHEBI:18420"/>
    </cofactor>
</comment>
<dbReference type="PANTHER" id="PTHR43281:SF1">
    <property type="entry name" value="FARNESYL DIPHOSPHATE SYNTHASE"/>
    <property type="match status" value="1"/>
</dbReference>
<gene>
    <name evidence="8" type="ORF">ENW50_06390</name>
</gene>
<evidence type="ECO:0000313" key="8">
    <source>
        <dbReference type="EMBL" id="HGY94298.1"/>
    </source>
</evidence>
<comment type="caution">
    <text evidence="8">The sequence shown here is derived from an EMBL/GenBank/DDBJ whole genome shotgun (WGS) entry which is preliminary data.</text>
</comment>
<evidence type="ECO:0000256" key="7">
    <source>
        <dbReference type="RuleBase" id="RU004466"/>
    </source>
</evidence>
<organism evidence="8">
    <name type="scientific">Acidobacterium capsulatum</name>
    <dbReference type="NCBI Taxonomy" id="33075"/>
    <lineage>
        <taxon>Bacteria</taxon>
        <taxon>Pseudomonadati</taxon>
        <taxon>Acidobacteriota</taxon>
        <taxon>Terriglobia</taxon>
        <taxon>Terriglobales</taxon>
        <taxon>Acidobacteriaceae</taxon>
        <taxon>Acidobacterium</taxon>
    </lineage>
</organism>
<dbReference type="GO" id="GO:0008299">
    <property type="term" value="P:isoprenoid biosynthetic process"/>
    <property type="evidence" value="ECO:0007669"/>
    <property type="project" value="UniProtKB-KW"/>
</dbReference>
<comment type="similarity">
    <text evidence="2 7">Belongs to the FPP/GGPP synthase family.</text>
</comment>
<evidence type="ECO:0000256" key="1">
    <source>
        <dbReference type="ARBA" id="ARBA00001946"/>
    </source>
</evidence>
<evidence type="ECO:0000256" key="6">
    <source>
        <dbReference type="ARBA" id="ARBA00023229"/>
    </source>
</evidence>
<reference evidence="8" key="1">
    <citation type="journal article" date="2020" name="mSystems">
        <title>Genome- and Community-Level Interaction Insights into Carbon Utilization and Element Cycling Functions of Hydrothermarchaeota in Hydrothermal Sediment.</title>
        <authorList>
            <person name="Zhou Z."/>
            <person name="Liu Y."/>
            <person name="Xu W."/>
            <person name="Pan J."/>
            <person name="Luo Z.H."/>
            <person name="Li M."/>
        </authorList>
    </citation>
    <scope>NUCLEOTIDE SEQUENCE [LARGE SCALE GENOMIC DNA]</scope>
    <source>
        <strain evidence="8">SpSt-855</strain>
    </source>
</reference>
<dbReference type="Pfam" id="PF00348">
    <property type="entry name" value="polyprenyl_synt"/>
    <property type="match status" value="1"/>
</dbReference>
<dbReference type="PANTHER" id="PTHR43281">
    <property type="entry name" value="FARNESYL DIPHOSPHATE SYNTHASE"/>
    <property type="match status" value="1"/>
</dbReference>
<evidence type="ECO:0000256" key="5">
    <source>
        <dbReference type="ARBA" id="ARBA00022842"/>
    </source>
</evidence>
<dbReference type="Gene3D" id="1.10.600.10">
    <property type="entry name" value="Farnesyl Diphosphate Synthase"/>
    <property type="match status" value="1"/>
</dbReference>
<sequence length="325" mass="35949">MSERSQRTEFRQPGIGIFMTIAVSASIASRLKALYQQSCHPQADTESHLSEALRQTLQHPGNMIRAELAYRLGRSYDLPEASSECLAIAIEYFHTASLVFDDLPCMDDAVLRRGATCIHRAHGEGAAILAALALINHAYGLLWRGVAHSSAEARARALEYVEQQLGLAGLLNGQSRDLHMREASRQPRVYQQIAIGKTVSLIRMALVVPAIAGGASEYEQCLLDRLAMAWGLSYQILDDLKDVLHTAQDSGKTADRDQKLERPNLALTIGVEASFRRVQRLVNISDRLLARIFQQQTGLFFLRETLDRFRSEMATMVTGASAASL</sequence>
<protein>
    <submittedName>
        <fullName evidence="8">Uncharacterized protein</fullName>
    </submittedName>
</protein>
<dbReference type="SUPFAM" id="SSF48576">
    <property type="entry name" value="Terpenoid synthases"/>
    <property type="match status" value="1"/>
</dbReference>
<name>A0A7V4XSD2_9BACT</name>
<dbReference type="GO" id="GO:0046872">
    <property type="term" value="F:metal ion binding"/>
    <property type="evidence" value="ECO:0007669"/>
    <property type="project" value="UniProtKB-KW"/>
</dbReference>
<dbReference type="SFLD" id="SFLDS00005">
    <property type="entry name" value="Isoprenoid_Synthase_Type_I"/>
    <property type="match status" value="1"/>
</dbReference>
<dbReference type="PROSITE" id="PS00723">
    <property type="entry name" value="POLYPRENYL_SYNTHASE_1"/>
    <property type="match status" value="1"/>
</dbReference>
<keyword evidence="3 7" id="KW-0808">Transferase</keyword>
<proteinExistence type="inferred from homology"/>